<dbReference type="Proteomes" id="UP000051445">
    <property type="component" value="Unassembled WGS sequence"/>
</dbReference>
<protein>
    <submittedName>
        <fullName evidence="4">Phosphoglycerate mutase</fullName>
    </submittedName>
</protein>
<reference evidence="4 5" key="1">
    <citation type="journal article" date="2015" name="Genome Announc.">
        <title>Expanding the biotechnology potential of lactobacilli through comparative genomics of 213 strains and associated genera.</title>
        <authorList>
            <person name="Sun Z."/>
            <person name="Harris H.M."/>
            <person name="McCann A."/>
            <person name="Guo C."/>
            <person name="Argimon S."/>
            <person name="Zhang W."/>
            <person name="Yang X."/>
            <person name="Jeffery I.B."/>
            <person name="Cooney J.C."/>
            <person name="Kagawa T.F."/>
            <person name="Liu W."/>
            <person name="Song Y."/>
            <person name="Salvetti E."/>
            <person name="Wrobel A."/>
            <person name="Rasinkangas P."/>
            <person name="Parkhill J."/>
            <person name="Rea M.C."/>
            <person name="O'Sullivan O."/>
            <person name="Ritari J."/>
            <person name="Douillard F.P."/>
            <person name="Paul Ross R."/>
            <person name="Yang R."/>
            <person name="Briner A.E."/>
            <person name="Felis G.E."/>
            <person name="de Vos W.M."/>
            <person name="Barrangou R."/>
            <person name="Klaenhammer T.R."/>
            <person name="Caufield P.W."/>
            <person name="Cui Y."/>
            <person name="Zhang H."/>
            <person name="O'Toole P.W."/>
        </authorList>
    </citation>
    <scope>NUCLEOTIDE SEQUENCE [LARGE SCALE GENOMIC DNA]</scope>
    <source>
        <strain evidence="4 5">DSM 13145</strain>
    </source>
</reference>
<dbReference type="InterPro" id="IPR051695">
    <property type="entry name" value="Phosphoglycerate_Mutase"/>
</dbReference>
<gene>
    <name evidence="4" type="ORF">FD27_GL000260</name>
</gene>
<dbReference type="AlphaFoldDB" id="A0A0R1PG14"/>
<feature type="binding site" evidence="3">
    <location>
        <begin position="19"/>
        <end position="26"/>
    </location>
    <ligand>
        <name>substrate</name>
    </ligand>
</feature>
<organism evidence="4 5">
    <name type="scientific">Limosilactobacillus frumenti DSM 13145</name>
    <dbReference type="NCBI Taxonomy" id="1423746"/>
    <lineage>
        <taxon>Bacteria</taxon>
        <taxon>Bacillati</taxon>
        <taxon>Bacillota</taxon>
        <taxon>Bacilli</taxon>
        <taxon>Lactobacillales</taxon>
        <taxon>Lactobacillaceae</taxon>
        <taxon>Limosilactobacillus</taxon>
    </lineage>
</organism>
<dbReference type="SMART" id="SM00855">
    <property type="entry name" value="PGAM"/>
    <property type="match status" value="1"/>
</dbReference>
<evidence type="ECO:0000256" key="1">
    <source>
        <dbReference type="ARBA" id="ARBA00022801"/>
    </source>
</evidence>
<dbReference type="InterPro" id="IPR013078">
    <property type="entry name" value="His_Pase_superF_clade-1"/>
</dbReference>
<dbReference type="GO" id="GO:0005829">
    <property type="term" value="C:cytosol"/>
    <property type="evidence" value="ECO:0007669"/>
    <property type="project" value="TreeGrafter"/>
</dbReference>
<keyword evidence="5" id="KW-1185">Reference proteome</keyword>
<accession>A0A0R1PG14</accession>
<feature type="binding site" evidence="3">
    <location>
        <position position="69"/>
    </location>
    <ligand>
        <name>substrate</name>
    </ligand>
</feature>
<dbReference type="PATRIC" id="fig|1423746.3.peg.267"/>
<evidence type="ECO:0000313" key="5">
    <source>
        <dbReference type="Proteomes" id="UP000051445"/>
    </source>
</evidence>
<dbReference type="STRING" id="1423746.FD27_GL000260"/>
<evidence type="ECO:0000256" key="2">
    <source>
        <dbReference type="PIRSR" id="PIRSR613078-1"/>
    </source>
</evidence>
<dbReference type="GO" id="GO:0043456">
    <property type="term" value="P:regulation of pentose-phosphate shunt"/>
    <property type="evidence" value="ECO:0007669"/>
    <property type="project" value="TreeGrafter"/>
</dbReference>
<evidence type="ECO:0000256" key="3">
    <source>
        <dbReference type="PIRSR" id="PIRSR613078-2"/>
    </source>
</evidence>
<keyword evidence="1" id="KW-0378">Hydrolase</keyword>
<name>A0A0R1PG14_9LACO</name>
<dbReference type="SUPFAM" id="SSF53254">
    <property type="entry name" value="Phosphoglycerate mutase-like"/>
    <property type="match status" value="1"/>
</dbReference>
<dbReference type="PANTHER" id="PTHR46517">
    <property type="entry name" value="FRUCTOSE-2,6-BISPHOSPHATASE TIGAR"/>
    <property type="match status" value="1"/>
</dbReference>
<dbReference type="GO" id="GO:0045820">
    <property type="term" value="P:negative regulation of glycolytic process"/>
    <property type="evidence" value="ECO:0007669"/>
    <property type="project" value="TreeGrafter"/>
</dbReference>
<dbReference type="Gene3D" id="3.40.50.1240">
    <property type="entry name" value="Phosphoglycerate mutase-like"/>
    <property type="match status" value="1"/>
</dbReference>
<feature type="active site" description="Proton donor/acceptor" evidence="2">
    <location>
        <position position="97"/>
    </location>
</feature>
<dbReference type="GO" id="GO:0004331">
    <property type="term" value="F:fructose-2,6-bisphosphate 2-phosphatase activity"/>
    <property type="evidence" value="ECO:0007669"/>
    <property type="project" value="TreeGrafter"/>
</dbReference>
<dbReference type="CDD" id="cd07067">
    <property type="entry name" value="HP_PGM_like"/>
    <property type="match status" value="1"/>
</dbReference>
<dbReference type="PANTHER" id="PTHR46517:SF1">
    <property type="entry name" value="FRUCTOSE-2,6-BISPHOSPHATASE TIGAR"/>
    <property type="match status" value="1"/>
</dbReference>
<dbReference type="EMBL" id="AZER01000013">
    <property type="protein sequence ID" value="KRL27987.1"/>
    <property type="molecule type" value="Genomic_DNA"/>
</dbReference>
<evidence type="ECO:0000313" key="4">
    <source>
        <dbReference type="EMBL" id="KRL27987.1"/>
    </source>
</evidence>
<dbReference type="InterPro" id="IPR029033">
    <property type="entry name" value="His_PPase_superfam"/>
</dbReference>
<sequence>MNYFLKELVKLAITAYFVRHGQTYLNRYNRMQGWADAPLTEKGIEDAKRAGKNLAAVDFDYLFASDLPRTMATARLLLAADPNTDIQEPTPEPAFREEFFGYFEGANGAELADMLGGVEGYHTFAQMAAGWGPDELKDRIAAADKYGDAENAEQFWTRINKGFDHLRQLPDDSVVVVVSHGATIRSIVQHFSNEYDPSESPRNGSLTKLTITDSNVHVDFFNKLHVPDN</sequence>
<proteinExistence type="predicted"/>
<feature type="active site" description="Tele-phosphohistidine intermediate" evidence="2">
    <location>
        <position position="20"/>
    </location>
</feature>
<dbReference type="Pfam" id="PF00300">
    <property type="entry name" value="His_Phos_1"/>
    <property type="match status" value="1"/>
</dbReference>
<comment type="caution">
    <text evidence="4">The sequence shown here is derived from an EMBL/GenBank/DDBJ whole genome shotgun (WGS) entry which is preliminary data.</text>
</comment>